<dbReference type="AlphaFoldDB" id="X6PGY9"/>
<dbReference type="InterPro" id="IPR019734">
    <property type="entry name" value="TPR_rpt"/>
</dbReference>
<evidence type="ECO:0000256" key="1">
    <source>
        <dbReference type="ARBA" id="ARBA00002550"/>
    </source>
</evidence>
<dbReference type="OrthoDB" id="29013at2759"/>
<evidence type="ECO:0000256" key="3">
    <source>
        <dbReference type="SAM" id="MobiDB-lite"/>
    </source>
</evidence>
<dbReference type="Gene3D" id="1.25.40.10">
    <property type="entry name" value="Tetratricopeptide repeat domain"/>
    <property type="match status" value="2"/>
</dbReference>
<accession>X6PGY9</accession>
<evidence type="ECO:0000256" key="2">
    <source>
        <dbReference type="ARBA" id="ARBA00038251"/>
    </source>
</evidence>
<feature type="region of interest" description="Disordered" evidence="3">
    <location>
        <begin position="34"/>
        <end position="63"/>
    </location>
</feature>
<feature type="compositionally biased region" description="Polar residues" evidence="3">
    <location>
        <begin position="54"/>
        <end position="63"/>
    </location>
</feature>
<dbReference type="SUPFAM" id="SSF48452">
    <property type="entry name" value="TPR-like"/>
    <property type="match status" value="2"/>
</dbReference>
<feature type="compositionally biased region" description="Basic and acidic residues" evidence="3">
    <location>
        <begin position="39"/>
        <end position="53"/>
    </location>
</feature>
<dbReference type="PANTHER" id="PTHR23083:SF464">
    <property type="entry name" value="TETRATRICOPEPTIDE REPEAT DOMAIN 7, ISOFORM A"/>
    <property type="match status" value="1"/>
</dbReference>
<evidence type="ECO:0000313" key="4">
    <source>
        <dbReference type="EMBL" id="ETO36942.1"/>
    </source>
</evidence>
<comment type="caution">
    <text evidence="4">The sequence shown here is derived from an EMBL/GenBank/DDBJ whole genome shotgun (WGS) entry which is preliminary data.</text>
</comment>
<gene>
    <name evidence="4" type="ORF">RFI_00120</name>
</gene>
<comment type="similarity">
    <text evidence="2">Belongs to the YPP1 family.</text>
</comment>
<dbReference type="SMART" id="SM00028">
    <property type="entry name" value="TPR"/>
    <property type="match status" value="4"/>
</dbReference>
<dbReference type="InterPro" id="IPR011990">
    <property type="entry name" value="TPR-like_helical_dom_sf"/>
</dbReference>
<sequence>MFMYSLDTPLLSNNSVNRLENARVVQPLLSVPTGSSLTLHKDEPNEGKTRTLEDSSNNLPVGSTGTMVGTSSKDLSYHHLGEDTTVSSAGTNTIDTLVSTVVDDSSTYILSQDETLKIIRESTTGFVYLITWLARRRQFGCLNRYLLRHVNSRPFDSSCWYRYAISLYGNSQLSDAIKACWHAVQTDTIVPSKLYVDGSTESESSTAMRNHMWLSASLLAARCALVMKDSSTAMNYARAAVRLSLDSQFIRQCSQSMFLVDQRPVAYMLFSLSATQKAHDTFNFEDRKALHQLAMKSMIRSCTLSPSNPNVMFNLACARADLGDIESALEDIRPVLTNANPYHSESWHLLSLLLSSKRNWMESYRAIEQAVKCHDFPGLNLTQSDCMPLGTSNPAANVNNSAIANKNALRTYYKYKLKLTKAKILIKQNRISAPLEIFKELTKALFNERCYKMTKLPKSNKECLLFQPIQKNNAELVQFVNPKGPYHMQRALGEIRLELLLTLSKFYLSPNVSAPKYAFQCMEFALQFFGGNATSTPMHKITECNYLLSTTNDSRIHLQKSPMAAYYDKVLSEIYTQLGDCAQYNDELLTQSMQDSYVETSYLYNNPSSSSSSNYYYNTGSNPTTLDTNLFYDSNGIDSNIASSPRPVIGNPGVSGNADLVASSPTGMGNANAVGQTNTGAGSVGTPINNAAAENAIMEGVSYLNTSSYQKALSLKVALQYYQTSVTYFPQNIRALIGEATVEMKLGNTSDAKSFVDCALRIDASNSRAWFVLAKIQEQSQLYELASNSFLTALELERDEPIEPFHCVPRWY</sequence>
<evidence type="ECO:0000313" key="5">
    <source>
        <dbReference type="Proteomes" id="UP000023152"/>
    </source>
</evidence>
<protein>
    <submittedName>
        <fullName evidence="4">Tetratricopeptide repeat protein tpr</fullName>
    </submittedName>
</protein>
<comment type="function">
    <text evidence="1">Involved in endocytosis.</text>
</comment>
<dbReference type="Pfam" id="PF13181">
    <property type="entry name" value="TPR_8"/>
    <property type="match status" value="1"/>
</dbReference>
<dbReference type="InterPro" id="IPR051722">
    <property type="entry name" value="Endocytosis_PI4K-reg_protein"/>
</dbReference>
<keyword evidence="5" id="KW-1185">Reference proteome</keyword>
<dbReference type="Proteomes" id="UP000023152">
    <property type="component" value="Unassembled WGS sequence"/>
</dbReference>
<dbReference type="EMBL" id="ASPP01000113">
    <property type="protein sequence ID" value="ETO36942.1"/>
    <property type="molecule type" value="Genomic_DNA"/>
</dbReference>
<reference evidence="4 5" key="1">
    <citation type="journal article" date="2013" name="Curr. Biol.">
        <title>The Genome of the Foraminiferan Reticulomyxa filosa.</title>
        <authorList>
            <person name="Glockner G."/>
            <person name="Hulsmann N."/>
            <person name="Schleicher M."/>
            <person name="Noegel A.A."/>
            <person name="Eichinger L."/>
            <person name="Gallinger C."/>
            <person name="Pawlowski J."/>
            <person name="Sierra R."/>
            <person name="Euteneuer U."/>
            <person name="Pillet L."/>
            <person name="Moustafa A."/>
            <person name="Platzer M."/>
            <person name="Groth M."/>
            <person name="Szafranski K."/>
            <person name="Schliwa M."/>
        </authorList>
    </citation>
    <scope>NUCLEOTIDE SEQUENCE [LARGE SCALE GENOMIC DNA]</scope>
</reference>
<dbReference type="PANTHER" id="PTHR23083">
    <property type="entry name" value="TETRATRICOPEPTIDE REPEAT PROTEIN, TPR"/>
    <property type="match status" value="1"/>
</dbReference>
<organism evidence="4 5">
    <name type="scientific">Reticulomyxa filosa</name>
    <dbReference type="NCBI Taxonomy" id="46433"/>
    <lineage>
        <taxon>Eukaryota</taxon>
        <taxon>Sar</taxon>
        <taxon>Rhizaria</taxon>
        <taxon>Retaria</taxon>
        <taxon>Foraminifera</taxon>
        <taxon>Monothalamids</taxon>
        <taxon>Reticulomyxidae</taxon>
        <taxon>Reticulomyxa</taxon>
    </lineage>
</organism>
<name>X6PGY9_RETFI</name>
<proteinExistence type="inferred from homology"/>